<evidence type="ECO:0000256" key="1">
    <source>
        <dbReference type="ARBA" id="ARBA00008799"/>
    </source>
</evidence>
<dbReference type="PANTHER" id="PTHR10788:SF106">
    <property type="entry name" value="BCDNA.GH08860"/>
    <property type="match status" value="1"/>
</dbReference>
<gene>
    <name evidence="2" type="ORF">A9A59_0138</name>
</gene>
<dbReference type="Proteomes" id="UP000223071">
    <property type="component" value="Unassembled WGS sequence"/>
</dbReference>
<protein>
    <submittedName>
        <fullName evidence="2">Trehalose 6-phosphate synthase</fullName>
    </submittedName>
</protein>
<evidence type="ECO:0000313" key="3">
    <source>
        <dbReference type="Proteomes" id="UP000223071"/>
    </source>
</evidence>
<comment type="similarity">
    <text evidence="1">Belongs to the glycosyltransferase 20 family.</text>
</comment>
<dbReference type="SUPFAM" id="SSF53756">
    <property type="entry name" value="UDP-Glycosyltransferase/glycogen phosphorylase"/>
    <property type="match status" value="1"/>
</dbReference>
<proteinExistence type="inferred from homology"/>
<sequence>MTARAQLILANRAFLDHEAPRWADSPSTASSGGLLAAVRPVIAPWDGRTGTTWIGVGMGRFDREWVDERGYEILETPRGPLRHRRLFFGSATWQGHYGEVANSFTWPLFHLVRVDLPKATPYYPEPHPPSEAGWQSFVVVNQAFAAAACEEDGAQSCWVQDYQLALVPAMLRERGYRGPIGFFLHIPFPSMAVIRPYLAGEARERLRAIVSGILGADLAGFQTRDDVARFIDAAGELCGARPAPGGVEVEGRLVRLGAYPVGIDPQEVLDAARRARPVTRVRLARELGLPVVVGLERGDFTKGIPERLRAIAEAYRRGHRFAYIGIASPTREGVEVYGTLEAAIEREAARAREAAYWVGCPFTQVRASVGWDDVVALQRDADVVFTSSLADGMNLVPLQAAIAQSLRPAEERAVVLAGVDAGVAKVYGGDGREGLRAVDPLDQASLLEGLVEGLAGRPARVSDAFIAKVREHDAKSWGERFLADLEGRC</sequence>
<accession>A0A2A9HD41</accession>
<dbReference type="Pfam" id="PF00982">
    <property type="entry name" value="Glyco_transf_20"/>
    <property type="match status" value="1"/>
</dbReference>
<dbReference type="EMBL" id="PDJQ01000001">
    <property type="protein sequence ID" value="PFG72945.1"/>
    <property type="molecule type" value="Genomic_DNA"/>
</dbReference>
<keyword evidence="3" id="KW-1185">Reference proteome</keyword>
<dbReference type="Gene3D" id="3.40.50.2000">
    <property type="entry name" value="Glycogen Phosphorylase B"/>
    <property type="match status" value="2"/>
</dbReference>
<dbReference type="GO" id="GO:0005992">
    <property type="term" value="P:trehalose biosynthetic process"/>
    <property type="evidence" value="ECO:0007669"/>
    <property type="project" value="InterPro"/>
</dbReference>
<dbReference type="InterPro" id="IPR001830">
    <property type="entry name" value="Glyco_trans_20"/>
</dbReference>
<name>A0A2A9HD41_TEPT2</name>
<organism evidence="2 3">
    <name type="scientific">Tepidiforma thermophila (strain KCTC 52669 / CGMCC 1.13589 / G233)</name>
    <dbReference type="NCBI Taxonomy" id="2761530"/>
    <lineage>
        <taxon>Bacteria</taxon>
        <taxon>Bacillati</taxon>
        <taxon>Chloroflexota</taxon>
        <taxon>Tepidiformia</taxon>
        <taxon>Tepidiformales</taxon>
        <taxon>Tepidiformaceae</taxon>
        <taxon>Tepidiforma</taxon>
    </lineage>
</organism>
<dbReference type="GO" id="GO:0003825">
    <property type="term" value="F:alpha,alpha-trehalose-phosphate synthase (UDP-forming) activity"/>
    <property type="evidence" value="ECO:0007669"/>
    <property type="project" value="TreeGrafter"/>
</dbReference>
<comment type="caution">
    <text evidence="2">The sequence shown here is derived from an EMBL/GenBank/DDBJ whole genome shotgun (WGS) entry which is preliminary data.</text>
</comment>
<reference evidence="2 3" key="1">
    <citation type="submission" date="2017-09" db="EMBL/GenBank/DDBJ databases">
        <title>Sequencing the genomes of two abundant thermophiles in Great Basin hot springs: Thermocrinis jamiesonii and novel Chloroflexi Thermoflexus hugenholtzii.</title>
        <authorList>
            <person name="Hedlund B."/>
        </authorList>
    </citation>
    <scope>NUCLEOTIDE SEQUENCE [LARGE SCALE GENOMIC DNA]</scope>
    <source>
        <strain evidence="2 3">G233</strain>
    </source>
</reference>
<evidence type="ECO:0000313" key="2">
    <source>
        <dbReference type="EMBL" id="PFG72945.1"/>
    </source>
</evidence>
<dbReference type="RefSeq" id="WP_098502440.1">
    <property type="nucleotide sequence ID" value="NZ_PDJQ01000001.1"/>
</dbReference>
<dbReference type="AlphaFoldDB" id="A0A2A9HD41"/>
<dbReference type="PANTHER" id="PTHR10788">
    <property type="entry name" value="TREHALOSE-6-PHOSPHATE SYNTHASE"/>
    <property type="match status" value="1"/>
</dbReference>